<comment type="caution">
    <text evidence="3">The sequence shown here is derived from an EMBL/GenBank/DDBJ whole genome shotgun (WGS) entry which is preliminary data.</text>
</comment>
<protein>
    <recommendedName>
        <fullName evidence="2">Ras-associating domain-containing protein</fullName>
    </recommendedName>
</protein>
<reference evidence="3 4" key="1">
    <citation type="submission" date="2024-11" db="EMBL/GenBank/DDBJ databases">
        <title>Chromosome-level genome assembly of the freshwater bivalve Anodonta woodiana.</title>
        <authorList>
            <person name="Chen X."/>
        </authorList>
    </citation>
    <scope>NUCLEOTIDE SEQUENCE [LARGE SCALE GENOMIC DNA]</scope>
    <source>
        <strain evidence="3">MN2024</strain>
        <tissue evidence="3">Gills</tissue>
    </source>
</reference>
<evidence type="ECO:0000259" key="2">
    <source>
        <dbReference type="Pfam" id="PF00788"/>
    </source>
</evidence>
<sequence>MFQMKTISVLVEGSKCYLKVTKTTTCDDVIQYMLNYIGLKENAKDPYYLIVSNNITEQQLPRKSSILNVANDLMSESNKIHFIMRKKTRIFKPKISIAKRRRLRDKSSSTDQKVENDISTPLDTSKYTPAMNASEQIRGVKRLYELVRVQKRRLSEVYQKLNGTTQFFKQTIRKKSIESDDLDTSLDQFLKNVNKENMQEFLNFCDVVATQKMENLSSNLLISASVNRSVMEGHMRTLSNTLQSPLVDNTTENPLVKETSVPKLNHDSDDLTNDVLISDDNIYQRAKGEKSLGRMALPSSRRLTIADPSRIRWNEQPLHSTPLANKAISYLNKSIKPNRMKRQFGSSRLSQDLMTNRTAQEMPKCDSSLHRRPDGDLSMFICQRKSAFASQTDKYKYFLENCNGSDSKDSLDRTLQDKELDDSVLNNIDDNMNVSVDSSPSFNILSRNVPNDRDNLMLTVDRSPREFPPVHDVQEEYLDDLIKANFKMRLVNYSFSDVDISTLSCESVGMSCDCKKTPCATFTRDYVTRFGYSPESE</sequence>
<feature type="compositionally biased region" description="Polar residues" evidence="1">
    <location>
        <begin position="117"/>
        <end position="127"/>
    </location>
</feature>
<gene>
    <name evidence="3" type="ORF">ACJMK2_020753</name>
</gene>
<dbReference type="Gene3D" id="3.10.20.90">
    <property type="entry name" value="Phosphatidylinositol 3-kinase Catalytic Subunit, Chain A, domain 1"/>
    <property type="match status" value="1"/>
</dbReference>
<evidence type="ECO:0000313" key="3">
    <source>
        <dbReference type="EMBL" id="KAL3842767.1"/>
    </source>
</evidence>
<evidence type="ECO:0000313" key="4">
    <source>
        <dbReference type="Proteomes" id="UP001634394"/>
    </source>
</evidence>
<dbReference type="InterPro" id="IPR000159">
    <property type="entry name" value="RA_dom"/>
</dbReference>
<dbReference type="AlphaFoldDB" id="A0ABD3U2Z6"/>
<feature type="region of interest" description="Disordered" evidence="1">
    <location>
        <begin position="101"/>
        <end position="127"/>
    </location>
</feature>
<proteinExistence type="predicted"/>
<feature type="compositionally biased region" description="Basic and acidic residues" evidence="1">
    <location>
        <begin position="105"/>
        <end position="116"/>
    </location>
</feature>
<evidence type="ECO:0000256" key="1">
    <source>
        <dbReference type="SAM" id="MobiDB-lite"/>
    </source>
</evidence>
<keyword evidence="4" id="KW-1185">Reference proteome</keyword>
<name>A0ABD3U2Z6_SINWO</name>
<dbReference type="InterPro" id="IPR029071">
    <property type="entry name" value="Ubiquitin-like_domsf"/>
</dbReference>
<dbReference type="Proteomes" id="UP001634394">
    <property type="component" value="Unassembled WGS sequence"/>
</dbReference>
<accession>A0ABD3U2Z6</accession>
<dbReference type="Pfam" id="PF00788">
    <property type="entry name" value="RA"/>
    <property type="match status" value="1"/>
</dbReference>
<feature type="domain" description="Ras-associating" evidence="2">
    <location>
        <begin position="15"/>
        <end position="88"/>
    </location>
</feature>
<dbReference type="EMBL" id="JBJQND010000017">
    <property type="protein sequence ID" value="KAL3842767.1"/>
    <property type="molecule type" value="Genomic_DNA"/>
</dbReference>
<organism evidence="3 4">
    <name type="scientific">Sinanodonta woodiana</name>
    <name type="common">Chinese pond mussel</name>
    <name type="synonym">Anodonta woodiana</name>
    <dbReference type="NCBI Taxonomy" id="1069815"/>
    <lineage>
        <taxon>Eukaryota</taxon>
        <taxon>Metazoa</taxon>
        <taxon>Spiralia</taxon>
        <taxon>Lophotrochozoa</taxon>
        <taxon>Mollusca</taxon>
        <taxon>Bivalvia</taxon>
        <taxon>Autobranchia</taxon>
        <taxon>Heteroconchia</taxon>
        <taxon>Palaeoheterodonta</taxon>
        <taxon>Unionida</taxon>
        <taxon>Unionoidea</taxon>
        <taxon>Unionidae</taxon>
        <taxon>Unioninae</taxon>
        <taxon>Sinanodonta</taxon>
    </lineage>
</organism>
<dbReference type="SUPFAM" id="SSF54236">
    <property type="entry name" value="Ubiquitin-like"/>
    <property type="match status" value="1"/>
</dbReference>